<dbReference type="KEGG" id="psab:PSAB_03515"/>
<dbReference type="PATRIC" id="fig|1268072.3.peg.726"/>
<dbReference type="EMBL" id="CP004078">
    <property type="protein sequence ID" value="AHV95639.1"/>
    <property type="molecule type" value="Genomic_DNA"/>
</dbReference>
<organism evidence="2 3">
    <name type="scientific">Paenibacillus sabinae T27</name>
    <dbReference type="NCBI Taxonomy" id="1268072"/>
    <lineage>
        <taxon>Bacteria</taxon>
        <taxon>Bacillati</taxon>
        <taxon>Bacillota</taxon>
        <taxon>Bacilli</taxon>
        <taxon>Bacillales</taxon>
        <taxon>Paenibacillaceae</taxon>
        <taxon>Paenibacillus</taxon>
    </lineage>
</organism>
<protein>
    <submittedName>
        <fullName evidence="2">RNA-directed DNA polymerase</fullName>
    </submittedName>
</protein>
<keyword evidence="3" id="KW-1185">Reference proteome</keyword>
<feature type="region of interest" description="Disordered" evidence="1">
    <location>
        <begin position="1"/>
        <end position="67"/>
    </location>
</feature>
<evidence type="ECO:0000313" key="3">
    <source>
        <dbReference type="Proteomes" id="UP000019772"/>
    </source>
</evidence>
<dbReference type="eggNOG" id="COG3344">
    <property type="taxonomic scope" value="Bacteria"/>
</dbReference>
<dbReference type="Proteomes" id="UP000019772">
    <property type="component" value="Chromosome"/>
</dbReference>
<gene>
    <name evidence="2" type="ORF">PSAB_03515</name>
</gene>
<dbReference type="GO" id="GO:0003964">
    <property type="term" value="F:RNA-directed DNA polymerase activity"/>
    <property type="evidence" value="ECO:0007669"/>
    <property type="project" value="UniProtKB-KW"/>
</dbReference>
<name>X4ZV27_9BACL</name>
<reference evidence="2 3" key="1">
    <citation type="journal article" date="2014" name="PLoS Genet.">
        <title>Comparative Genomic Analysis of N2-Fixing and Non-N2-Fixing Paenibacillus spp.: Organization, Evolution and Expression of the Nitrogen Fixation Genes.</title>
        <authorList>
            <person name="Xie J.B."/>
            <person name="Du Z."/>
            <person name="Bai L."/>
            <person name="Tian C."/>
            <person name="Zhang Y."/>
            <person name="Xie J.Y."/>
            <person name="Wang T."/>
            <person name="Liu X."/>
            <person name="Chen X."/>
            <person name="Cheng Q."/>
            <person name="Chen S."/>
            <person name="Li J."/>
        </authorList>
    </citation>
    <scope>NUCLEOTIDE SEQUENCE [LARGE SCALE GENOMIC DNA]</scope>
    <source>
        <strain evidence="2 3">T27</strain>
    </source>
</reference>
<keyword evidence="2" id="KW-0808">Transferase</keyword>
<dbReference type="AlphaFoldDB" id="X4ZV27"/>
<dbReference type="RefSeq" id="WP_025333226.1">
    <property type="nucleotide sequence ID" value="NZ_CP004078.1"/>
</dbReference>
<proteinExistence type="predicted"/>
<accession>X4ZV27</accession>
<feature type="compositionally biased region" description="Low complexity" evidence="1">
    <location>
        <begin position="25"/>
        <end position="44"/>
    </location>
</feature>
<evidence type="ECO:0000313" key="2">
    <source>
        <dbReference type="EMBL" id="AHV95639.1"/>
    </source>
</evidence>
<dbReference type="HOGENOM" id="CLU_2808426_0_0_9"/>
<evidence type="ECO:0000256" key="1">
    <source>
        <dbReference type="SAM" id="MobiDB-lite"/>
    </source>
</evidence>
<sequence length="67" mass="7362">MRLHEEQRQQNISQESSRQKEAVKPSGYAGAPSSSSAQVAPSSGKDQNDLLEKVTIPQSAVIRIKKR</sequence>
<keyword evidence="2" id="KW-0548">Nucleotidyltransferase</keyword>
<keyword evidence="2" id="KW-0695">RNA-directed DNA polymerase</keyword>